<feature type="transmembrane region" description="Helical" evidence="1">
    <location>
        <begin position="33"/>
        <end position="56"/>
    </location>
</feature>
<keyword evidence="1" id="KW-1133">Transmembrane helix</keyword>
<evidence type="ECO:0000256" key="1">
    <source>
        <dbReference type="SAM" id="Phobius"/>
    </source>
</evidence>
<dbReference type="AlphaFoldDB" id="A0A6J4IXQ6"/>
<protein>
    <submittedName>
        <fullName evidence="2">Uncharacterized protein</fullName>
    </submittedName>
</protein>
<reference evidence="2" key="1">
    <citation type="submission" date="2020-02" db="EMBL/GenBank/DDBJ databases">
        <authorList>
            <person name="Meier V. D."/>
        </authorList>
    </citation>
    <scope>NUCLEOTIDE SEQUENCE</scope>
    <source>
        <strain evidence="2">AVDCRST_MAG54</strain>
    </source>
</reference>
<proteinExistence type="predicted"/>
<evidence type="ECO:0000313" key="2">
    <source>
        <dbReference type="EMBL" id="CAA9265138.1"/>
    </source>
</evidence>
<accession>A0A6J4IXQ6</accession>
<gene>
    <name evidence="2" type="ORF">AVDCRST_MAG54-2675</name>
</gene>
<sequence length="112" mass="11646">MACVGLDNEGPLPRDVHTRTFHRGSVGGQSGEIMGILAIVGTAAAGAGAFVAAPLVSMARRGTIEQQTVASWRDEAATVDVVRRARRRTALVAAIPAPRGGAHEHRRSPLAS</sequence>
<organism evidence="2">
    <name type="scientific">uncultured Actinomycetospora sp</name>
    <dbReference type="NCBI Taxonomy" id="1135996"/>
    <lineage>
        <taxon>Bacteria</taxon>
        <taxon>Bacillati</taxon>
        <taxon>Actinomycetota</taxon>
        <taxon>Actinomycetes</taxon>
        <taxon>Pseudonocardiales</taxon>
        <taxon>Pseudonocardiaceae</taxon>
        <taxon>Actinomycetospora</taxon>
        <taxon>environmental samples</taxon>
    </lineage>
</organism>
<keyword evidence="1" id="KW-0812">Transmembrane</keyword>
<name>A0A6J4IXQ6_9PSEU</name>
<keyword evidence="1" id="KW-0472">Membrane</keyword>
<dbReference type="EMBL" id="CADCTH010000343">
    <property type="protein sequence ID" value="CAA9265138.1"/>
    <property type="molecule type" value="Genomic_DNA"/>
</dbReference>